<evidence type="ECO:0000256" key="9">
    <source>
        <dbReference type="SAM" id="MobiDB-lite"/>
    </source>
</evidence>
<gene>
    <name evidence="11" type="primary">BQ5605_C002g01090</name>
    <name evidence="11" type="ORF">BQ5605_C002G01090</name>
</gene>
<protein>
    <submittedName>
        <fullName evidence="11">BQ5605_C002g01090 protein</fullName>
    </submittedName>
</protein>
<feature type="transmembrane region" description="Helical" evidence="10">
    <location>
        <begin position="119"/>
        <end position="137"/>
    </location>
</feature>
<evidence type="ECO:0000256" key="2">
    <source>
        <dbReference type="ARBA" id="ARBA00009780"/>
    </source>
</evidence>
<evidence type="ECO:0000256" key="4">
    <source>
        <dbReference type="ARBA" id="ARBA00022801"/>
    </source>
</evidence>
<feature type="transmembrane region" description="Helical" evidence="10">
    <location>
        <begin position="229"/>
        <end position="250"/>
    </location>
</feature>
<organism evidence="11 12">
    <name type="scientific">Microbotryum silenes-dioicae</name>
    <dbReference type="NCBI Taxonomy" id="796604"/>
    <lineage>
        <taxon>Eukaryota</taxon>
        <taxon>Fungi</taxon>
        <taxon>Dikarya</taxon>
        <taxon>Basidiomycota</taxon>
        <taxon>Pucciniomycotina</taxon>
        <taxon>Microbotryomycetes</taxon>
        <taxon>Microbotryales</taxon>
        <taxon>Microbotryaceae</taxon>
        <taxon>Microbotryum</taxon>
    </lineage>
</organism>
<dbReference type="GO" id="GO:0005789">
    <property type="term" value="C:endoplasmic reticulum membrane"/>
    <property type="evidence" value="ECO:0007669"/>
    <property type="project" value="TreeGrafter"/>
</dbReference>
<evidence type="ECO:0000256" key="7">
    <source>
        <dbReference type="PIRSR" id="PIRSR608901-1"/>
    </source>
</evidence>
<evidence type="ECO:0000256" key="6">
    <source>
        <dbReference type="ARBA" id="ARBA00023136"/>
    </source>
</evidence>
<sequence length="383" mass="43642">MGHEHLHRTIWNHEDIGRTGYWGAATSSIDWYVFSASSRRSDSQATPRSPLRFRLGRPSRTGARAEPSRAEARCASTAIPRRCYSGRQNLSKPAKKIISCFTTSGCEANFIHTRYIAELYNTISNTFMIFAGFYGVYKALQHRLPKRILLSYLSLSIIGLGSAMFHTTLQYAWQLGDELPMIYTSTLIAWLIFDITPLGQKTPWLPPLCVVVFNVTFTLMYLFYPNPVFHQVAYGILVVSMTLRGAYLILYKMKDNTLARQVKHLQAWGTASFVFAFAIWNIDNIFCDSTWAPLKQRVGAPWNVLLEGHSWWHIFTGLGGYSIIGALTMVTLSLRDDPKHYRLNFKYGCLAWVSRTAKGWEVLEAGKKGTERSRLLRNGRRDD</sequence>
<keyword evidence="3 10" id="KW-0812">Transmembrane</keyword>
<proteinExistence type="inferred from homology"/>
<accession>A0A2X0M2A2</accession>
<keyword evidence="6 10" id="KW-0472">Membrane</keyword>
<name>A0A2X0M2A2_9BASI</name>
<dbReference type="InterPro" id="IPR008901">
    <property type="entry name" value="ACER"/>
</dbReference>
<feature type="binding site" evidence="7">
    <location>
        <position position="109"/>
    </location>
    <ligand>
        <name>Ca(2+)</name>
        <dbReference type="ChEBI" id="CHEBI:29108"/>
    </ligand>
</feature>
<comment type="similarity">
    <text evidence="2">Belongs to the alkaline ceramidase family.</text>
</comment>
<keyword evidence="7" id="KW-0106">Calcium</keyword>
<feature type="transmembrane region" description="Helical" evidence="10">
    <location>
        <begin position="262"/>
        <end position="282"/>
    </location>
</feature>
<evidence type="ECO:0000313" key="12">
    <source>
        <dbReference type="Proteomes" id="UP000249464"/>
    </source>
</evidence>
<dbReference type="STRING" id="796604.A0A2X0M2A2"/>
<evidence type="ECO:0000256" key="3">
    <source>
        <dbReference type="ARBA" id="ARBA00022692"/>
    </source>
</evidence>
<keyword evidence="4" id="KW-0378">Hydrolase</keyword>
<evidence type="ECO:0000313" key="11">
    <source>
        <dbReference type="EMBL" id="SGY29862.1"/>
    </source>
</evidence>
<evidence type="ECO:0000256" key="1">
    <source>
        <dbReference type="ARBA" id="ARBA00004141"/>
    </source>
</evidence>
<feature type="binding site" evidence="8">
    <location>
        <position position="309"/>
    </location>
    <ligand>
        <name>Zn(2+)</name>
        <dbReference type="ChEBI" id="CHEBI:29105"/>
        <note>catalytic</note>
    </ligand>
</feature>
<feature type="transmembrane region" description="Helical" evidence="10">
    <location>
        <begin position="179"/>
        <end position="197"/>
    </location>
</feature>
<dbReference type="PANTHER" id="PTHR46187">
    <property type="entry name" value="ALKALINE CERAMIDASE 3"/>
    <property type="match status" value="1"/>
</dbReference>
<evidence type="ECO:0000256" key="10">
    <source>
        <dbReference type="SAM" id="Phobius"/>
    </source>
</evidence>
<dbReference type="GO" id="GO:0046513">
    <property type="term" value="P:ceramide biosynthetic process"/>
    <property type="evidence" value="ECO:0007669"/>
    <property type="project" value="TreeGrafter"/>
</dbReference>
<dbReference type="GO" id="GO:0016811">
    <property type="term" value="F:hydrolase activity, acting on carbon-nitrogen (but not peptide) bonds, in linear amides"/>
    <property type="evidence" value="ECO:0007669"/>
    <property type="project" value="InterPro"/>
</dbReference>
<dbReference type="Proteomes" id="UP000249464">
    <property type="component" value="Unassembled WGS sequence"/>
</dbReference>
<dbReference type="GO" id="GO:0046872">
    <property type="term" value="F:metal ion binding"/>
    <property type="evidence" value="ECO:0007669"/>
    <property type="project" value="UniProtKB-KW"/>
</dbReference>
<feature type="binding site" evidence="7">
    <location>
        <position position="107"/>
    </location>
    <ligand>
        <name>Ca(2+)</name>
        <dbReference type="ChEBI" id="CHEBI:29108"/>
    </ligand>
</feature>
<comment type="cofactor">
    <cofactor evidence="8">
        <name>Zn(2+)</name>
        <dbReference type="ChEBI" id="CHEBI:29105"/>
    </cofactor>
</comment>
<keyword evidence="12" id="KW-1185">Reference proteome</keyword>
<feature type="binding site" evidence="8">
    <location>
        <position position="313"/>
    </location>
    <ligand>
        <name>Zn(2+)</name>
        <dbReference type="ChEBI" id="CHEBI:29105"/>
        <note>catalytic</note>
    </ligand>
</feature>
<dbReference type="EMBL" id="FQNC01000041">
    <property type="protein sequence ID" value="SGY29862.1"/>
    <property type="molecule type" value="Genomic_DNA"/>
</dbReference>
<dbReference type="PANTHER" id="PTHR46187:SF3">
    <property type="entry name" value="ALKALINE CERAMIDASE 3"/>
    <property type="match status" value="1"/>
</dbReference>
<feature type="transmembrane region" description="Helical" evidence="10">
    <location>
        <begin position="204"/>
        <end position="223"/>
    </location>
</feature>
<feature type="binding site" evidence="8">
    <location>
        <position position="166"/>
    </location>
    <ligand>
        <name>Zn(2+)</name>
        <dbReference type="ChEBI" id="CHEBI:29105"/>
        <note>catalytic</note>
    </ligand>
</feature>
<feature type="transmembrane region" description="Helical" evidence="10">
    <location>
        <begin position="149"/>
        <end position="173"/>
    </location>
</feature>
<feature type="transmembrane region" description="Helical" evidence="10">
    <location>
        <begin position="311"/>
        <end position="334"/>
    </location>
</feature>
<dbReference type="Pfam" id="PF05875">
    <property type="entry name" value="Ceramidase"/>
    <property type="match status" value="1"/>
</dbReference>
<evidence type="ECO:0000256" key="5">
    <source>
        <dbReference type="ARBA" id="ARBA00022989"/>
    </source>
</evidence>
<comment type="subcellular location">
    <subcellularLocation>
        <location evidence="1">Membrane</location>
        <topology evidence="1">Multi-pass membrane protein</topology>
    </subcellularLocation>
</comment>
<feature type="binding site" evidence="7">
    <location>
        <position position="118"/>
    </location>
    <ligand>
        <name>Ca(2+)</name>
        <dbReference type="ChEBI" id="CHEBI:29108"/>
    </ligand>
</feature>
<keyword evidence="7" id="KW-0479">Metal-binding</keyword>
<keyword evidence="5 10" id="KW-1133">Transmembrane helix</keyword>
<dbReference type="AlphaFoldDB" id="A0A2X0M2A2"/>
<reference evidence="11 12" key="1">
    <citation type="submission" date="2016-11" db="EMBL/GenBank/DDBJ databases">
        <authorList>
            <person name="Jaros S."/>
            <person name="Januszkiewicz K."/>
            <person name="Wedrychowicz H."/>
        </authorList>
    </citation>
    <scope>NUCLEOTIDE SEQUENCE [LARGE SCALE GENOMIC DNA]</scope>
</reference>
<dbReference type="GO" id="GO:0046514">
    <property type="term" value="P:ceramide catabolic process"/>
    <property type="evidence" value="ECO:0007669"/>
    <property type="project" value="TreeGrafter"/>
</dbReference>
<keyword evidence="8" id="KW-0862">Zinc</keyword>
<evidence type="ECO:0000256" key="8">
    <source>
        <dbReference type="PIRSR" id="PIRSR608901-2"/>
    </source>
</evidence>
<feature type="region of interest" description="Disordered" evidence="9">
    <location>
        <begin position="41"/>
        <end position="67"/>
    </location>
</feature>